<evidence type="ECO:0008006" key="3">
    <source>
        <dbReference type="Google" id="ProtNLM"/>
    </source>
</evidence>
<proteinExistence type="predicted"/>
<keyword evidence="2" id="KW-1185">Reference proteome</keyword>
<accession>A0ABP7QMT3</accession>
<sequence>MSATYPISPDELHPVGMAAAMVALQRGFDYFGIDFYIIGAVARDIWLSQIHEEPIQRMTKDLDLAVLVNDETQYEALLVWLTEKESFVRTGHSAFCLLYQPPSDVNSVTVDLMPFGAIADEAGDVYFSGRGMERISTVGYEAVLSGAATMTTPAGQQWQVVTLPGLVTLKLIAWQDRPEKRGKDALDVRSLLQRYFDLEQDAIYASHHDLFDENDTADPGLFLQLVATRVLGRQLQVLLKSEPIRTRLLNLLRAELQVGDQSQLARAMSQPQYRDEPAVPSLENSLALLGALLTGLLDGVGEG</sequence>
<dbReference type="RefSeq" id="WP_345125990.1">
    <property type="nucleotide sequence ID" value="NZ_BAABDI010000026.1"/>
</dbReference>
<dbReference type="EMBL" id="BAABDI010000026">
    <property type="protein sequence ID" value="GAA3985035.1"/>
    <property type="molecule type" value="Genomic_DNA"/>
</dbReference>
<reference evidence="2" key="1">
    <citation type="journal article" date="2019" name="Int. J. Syst. Evol. Microbiol.">
        <title>The Global Catalogue of Microorganisms (GCM) 10K type strain sequencing project: providing services to taxonomists for standard genome sequencing and annotation.</title>
        <authorList>
            <consortium name="The Broad Institute Genomics Platform"/>
            <consortium name="The Broad Institute Genome Sequencing Center for Infectious Disease"/>
            <person name="Wu L."/>
            <person name="Ma J."/>
        </authorList>
    </citation>
    <scope>NUCLEOTIDE SEQUENCE [LARGE SCALE GENOMIC DNA]</scope>
    <source>
        <strain evidence="2">JCM 17217</strain>
    </source>
</reference>
<dbReference type="Proteomes" id="UP001501556">
    <property type="component" value="Unassembled WGS sequence"/>
</dbReference>
<dbReference type="Pfam" id="PF08843">
    <property type="entry name" value="AbiEii"/>
    <property type="match status" value="1"/>
</dbReference>
<protein>
    <recommendedName>
        <fullName evidence="3">Nucleotidyltransferase</fullName>
    </recommendedName>
</protein>
<organism evidence="1 2">
    <name type="scientific">Hymenobacter antarcticus</name>
    <dbReference type="NCBI Taxonomy" id="486270"/>
    <lineage>
        <taxon>Bacteria</taxon>
        <taxon>Pseudomonadati</taxon>
        <taxon>Bacteroidota</taxon>
        <taxon>Cytophagia</taxon>
        <taxon>Cytophagales</taxon>
        <taxon>Hymenobacteraceae</taxon>
        <taxon>Hymenobacter</taxon>
    </lineage>
</organism>
<name>A0ABP7QMT3_9BACT</name>
<comment type="caution">
    <text evidence="1">The sequence shown here is derived from an EMBL/GenBank/DDBJ whole genome shotgun (WGS) entry which is preliminary data.</text>
</comment>
<dbReference type="InterPro" id="IPR014942">
    <property type="entry name" value="AbiEii"/>
</dbReference>
<evidence type="ECO:0000313" key="1">
    <source>
        <dbReference type="EMBL" id="GAA3985035.1"/>
    </source>
</evidence>
<evidence type="ECO:0000313" key="2">
    <source>
        <dbReference type="Proteomes" id="UP001501556"/>
    </source>
</evidence>
<gene>
    <name evidence="1" type="ORF">GCM10022407_32490</name>
</gene>